<comment type="caution">
    <text evidence="2">The sequence shown here is derived from an EMBL/GenBank/DDBJ whole genome shotgun (WGS) entry which is preliminary data.</text>
</comment>
<reference evidence="3" key="1">
    <citation type="submission" date="2017-09" db="EMBL/GenBank/DDBJ databases">
        <authorList>
            <person name="Palmer M."/>
            <person name="Steenkamp E.T."/>
            <person name="Coetzee M.P."/>
            <person name="Avontuur J.R."/>
            <person name="Van Zyl E."/>
            <person name="Chan W.-Y."/>
            <person name="Blom J."/>
            <person name="Venter S.N."/>
        </authorList>
    </citation>
    <scope>NUCLEOTIDE SEQUENCE [LARGE SCALE GENOMIC DNA]</scope>
    <source>
        <strain evidence="3">QC88-366</strain>
    </source>
</reference>
<proteinExistence type="predicted"/>
<evidence type="ECO:0000313" key="3">
    <source>
        <dbReference type="Proteomes" id="UP000236345"/>
    </source>
</evidence>
<gene>
    <name evidence="2" type="ORF">COO59_15570</name>
</gene>
<dbReference type="PANTHER" id="PTHR22916">
    <property type="entry name" value="GLYCOSYLTRANSFERASE"/>
    <property type="match status" value="1"/>
</dbReference>
<feature type="domain" description="Glycosyltransferase 2-like" evidence="1">
    <location>
        <begin position="8"/>
        <end position="141"/>
    </location>
</feature>
<dbReference type="Proteomes" id="UP000236345">
    <property type="component" value="Unassembled WGS sequence"/>
</dbReference>
<dbReference type="InterPro" id="IPR001173">
    <property type="entry name" value="Glyco_trans_2-like"/>
</dbReference>
<dbReference type="CDD" id="cd00761">
    <property type="entry name" value="Glyco_tranf_GTA_type"/>
    <property type="match status" value="1"/>
</dbReference>
<dbReference type="EMBL" id="NWUO01000012">
    <property type="protein sequence ID" value="PNS10769.1"/>
    <property type="molecule type" value="Genomic_DNA"/>
</dbReference>
<dbReference type="OrthoDB" id="6432904at2"/>
<protein>
    <submittedName>
        <fullName evidence="2">Glucosyltransferase</fullName>
    </submittedName>
</protein>
<dbReference type="PANTHER" id="PTHR22916:SF3">
    <property type="entry name" value="UDP-GLCNAC:BETAGAL BETA-1,3-N-ACETYLGLUCOSAMINYLTRANSFERASE-LIKE PROTEIN 1"/>
    <property type="match status" value="1"/>
</dbReference>
<keyword evidence="3" id="KW-1185">Reference proteome</keyword>
<dbReference type="Gene3D" id="3.90.550.10">
    <property type="entry name" value="Spore Coat Polysaccharide Biosynthesis Protein SpsA, Chain A"/>
    <property type="match status" value="1"/>
</dbReference>
<dbReference type="RefSeq" id="WP_103060687.1">
    <property type="nucleotide sequence ID" value="NZ_BSOF01000011.1"/>
</dbReference>
<name>A0A2K1Q6V4_9GAMM</name>
<dbReference type="InterPro" id="IPR029044">
    <property type="entry name" value="Nucleotide-diphossugar_trans"/>
</dbReference>
<keyword evidence="2" id="KW-0808">Transferase</keyword>
<organism evidence="2 3">
    <name type="scientific">Mixta theicola</name>
    <dbReference type="NCBI Taxonomy" id="1458355"/>
    <lineage>
        <taxon>Bacteria</taxon>
        <taxon>Pseudomonadati</taxon>
        <taxon>Pseudomonadota</taxon>
        <taxon>Gammaproteobacteria</taxon>
        <taxon>Enterobacterales</taxon>
        <taxon>Erwiniaceae</taxon>
        <taxon>Mixta</taxon>
    </lineage>
</organism>
<accession>A0A2K1Q6V4</accession>
<dbReference type="SUPFAM" id="SSF53448">
    <property type="entry name" value="Nucleotide-diphospho-sugar transferases"/>
    <property type="match status" value="1"/>
</dbReference>
<evidence type="ECO:0000313" key="2">
    <source>
        <dbReference type="EMBL" id="PNS10769.1"/>
    </source>
</evidence>
<dbReference type="GO" id="GO:0016758">
    <property type="term" value="F:hexosyltransferase activity"/>
    <property type="evidence" value="ECO:0007669"/>
    <property type="project" value="UniProtKB-ARBA"/>
</dbReference>
<dbReference type="AlphaFoldDB" id="A0A2K1Q6V4"/>
<sequence length="307" mass="35284">MTTPYRLSVIITAHNCALWLEETLESVIASLADAGSRCEIVIINDASSDDSQAIIERFAATYPHVRHQQTQLRNIGKVRNHAVSLARGDYILMLDGDDRLLPRAIADHLQILDKQAPDIYLSKIIEQRSGSASKLPEWHFRTPVRLTIDDAITRFLIHRDFQAHFIGQYFRRGLLVENPFPSFICYEDAWLFPQLLTRSKKILFSEAGFYLYRKHASSLSTVMNPEKIACLLAATAHMDEVLPDNFKPLITCHWIDVINRHAAVLKQQGEWDKVKKRICQQNLGSFLVNGKIRMSYKRKMLKVRRLS</sequence>
<dbReference type="Pfam" id="PF00535">
    <property type="entry name" value="Glycos_transf_2"/>
    <property type="match status" value="1"/>
</dbReference>
<evidence type="ECO:0000259" key="1">
    <source>
        <dbReference type="Pfam" id="PF00535"/>
    </source>
</evidence>